<dbReference type="SUPFAM" id="SSF55961">
    <property type="entry name" value="Bet v1-like"/>
    <property type="match status" value="1"/>
</dbReference>
<dbReference type="AlphaFoldDB" id="A0A8J8T5R6"/>
<keyword evidence="2" id="KW-1185">Reference proteome</keyword>
<accession>A0A8J8T5R6</accession>
<gene>
    <name evidence="1" type="ORF">FGO68_gene6764</name>
</gene>
<protein>
    <submittedName>
        <fullName evidence="1">Uncharacterized protein</fullName>
    </submittedName>
</protein>
<dbReference type="EMBL" id="RRYP01004804">
    <property type="protein sequence ID" value="TNV82566.1"/>
    <property type="molecule type" value="Genomic_DNA"/>
</dbReference>
<name>A0A8J8T5R6_HALGN</name>
<reference evidence="1" key="1">
    <citation type="submission" date="2019-06" db="EMBL/GenBank/DDBJ databases">
        <authorList>
            <person name="Zheng W."/>
        </authorList>
    </citation>
    <scope>NUCLEOTIDE SEQUENCE</scope>
    <source>
        <strain evidence="1">QDHG01</strain>
    </source>
</reference>
<comment type="caution">
    <text evidence="1">The sequence shown here is derived from an EMBL/GenBank/DDBJ whole genome shotgun (WGS) entry which is preliminary data.</text>
</comment>
<proteinExistence type="predicted"/>
<evidence type="ECO:0000313" key="2">
    <source>
        <dbReference type="Proteomes" id="UP000785679"/>
    </source>
</evidence>
<evidence type="ECO:0000313" key="1">
    <source>
        <dbReference type="EMBL" id="TNV82566.1"/>
    </source>
</evidence>
<dbReference type="Proteomes" id="UP000785679">
    <property type="component" value="Unassembled WGS sequence"/>
</dbReference>
<organism evidence="1 2">
    <name type="scientific">Halteria grandinella</name>
    <dbReference type="NCBI Taxonomy" id="5974"/>
    <lineage>
        <taxon>Eukaryota</taxon>
        <taxon>Sar</taxon>
        <taxon>Alveolata</taxon>
        <taxon>Ciliophora</taxon>
        <taxon>Intramacronucleata</taxon>
        <taxon>Spirotrichea</taxon>
        <taxon>Stichotrichia</taxon>
        <taxon>Sporadotrichida</taxon>
        <taxon>Halteriidae</taxon>
        <taxon>Halteria</taxon>
    </lineage>
</organism>
<sequence>MLPQTLLDRMKEIKSVLEAKSPEEVEGATFFRVAEIHNGSRIYQSQLTQKVLPVMQYTPSVKGKKPQKPKPFYNTSLKLYTEYAVKGLSPDFGLRELRNTSGYKKWMINLVNGYTVSQIDECSDLIDLSYKITPVLFLQSKQHSRFIRSTFIDQSTKSYVIAFTSTKDDCLFIVAMNQVFDKTYIRFYLHSEAKHSSSVMGYIPSNAMRENAFMFARSMACFKTYVKHAFLIAESQLQFQPYVEEPEKKLKPAVKRMKEVKQQVQNEQLAFTANSLNMHSGINFVEPTPLIHSRPN</sequence>